<evidence type="ECO:0000313" key="3">
    <source>
        <dbReference type="EMBL" id="OGN04528.1"/>
    </source>
</evidence>
<comment type="caution">
    <text evidence="3">The sequence shown here is derived from an EMBL/GenBank/DDBJ whole genome shotgun (WGS) entry which is preliminary data.</text>
</comment>
<dbReference type="GO" id="GO:0005737">
    <property type="term" value="C:cytoplasm"/>
    <property type="evidence" value="ECO:0007669"/>
    <property type="project" value="UniProtKB-SubCell"/>
</dbReference>
<dbReference type="GO" id="GO:0008360">
    <property type="term" value="P:regulation of cell shape"/>
    <property type="evidence" value="ECO:0007669"/>
    <property type="project" value="UniProtKB-UniRule"/>
</dbReference>
<reference evidence="3 4" key="1">
    <citation type="journal article" date="2016" name="Nat. Commun.">
        <title>Thousands of microbial genomes shed light on interconnected biogeochemical processes in an aquifer system.</title>
        <authorList>
            <person name="Anantharaman K."/>
            <person name="Brown C.T."/>
            <person name="Hug L.A."/>
            <person name="Sharon I."/>
            <person name="Castelle C.J."/>
            <person name="Probst A.J."/>
            <person name="Thomas B.C."/>
            <person name="Singh A."/>
            <person name="Wilkins M.J."/>
            <person name="Karaoz U."/>
            <person name="Brodie E.L."/>
            <person name="Williams K.H."/>
            <person name="Hubbard S.S."/>
            <person name="Banfield J.F."/>
        </authorList>
    </citation>
    <scope>NUCLEOTIDE SEQUENCE [LARGE SCALE GENOMIC DNA]</scope>
</reference>
<dbReference type="InterPro" id="IPR002882">
    <property type="entry name" value="CofD"/>
</dbReference>
<dbReference type="GO" id="GO:0043743">
    <property type="term" value="F:LPPG:FO 2-phospho-L-lactate transferase activity"/>
    <property type="evidence" value="ECO:0007669"/>
    <property type="project" value="InterPro"/>
</dbReference>
<organism evidence="3 4">
    <name type="scientific">Candidatus Yanofskybacteria bacterium RIFCSPHIGHO2_01_FULL_44_17</name>
    <dbReference type="NCBI Taxonomy" id="1802668"/>
    <lineage>
        <taxon>Bacteria</taxon>
        <taxon>Candidatus Yanofskyibacteriota</taxon>
    </lineage>
</organism>
<gene>
    <name evidence="3" type="ORF">A2831_00710</name>
</gene>
<dbReference type="PANTHER" id="PTHR30135:SF3">
    <property type="entry name" value="GLUCONEOGENESIS FACTOR-RELATED"/>
    <property type="match status" value="1"/>
</dbReference>
<dbReference type="STRING" id="1802668.A2831_00710"/>
<protein>
    <recommendedName>
        <fullName evidence="2">Putative gluconeogenesis factor</fullName>
    </recommendedName>
</protein>
<name>A0A1F8EVI9_9BACT</name>
<sequence length="329" mass="35806">MSIKDSAKGESTSGGKKIVVIGGGTGSFMVLSALKDYPVQLASIVSMADDGGSTGRLRDQYGVLPPGDIRRALVALSETSKTLRDLFNYRFSGGDFREHNFGNIFLSALEKITGNFEDAIGVASKMLNIKGEVIPVTLDNVSLRAQLADGNVVTGETNIDIPKHDPTIPIKKVWLTPEAKINKSARRAILQADMIVIGPGDLFTSVIPNLLVAGVTPALKKSKAKKVYVCNLMTKYGETHGFKAQDFVNALEKYLGEGVLDYVIFNNKKPSAGTLRHYSGENSYFVDVSLLKRNSRNPQFILADLLDSGRLVRHNPRNKLARALISLLR</sequence>
<dbReference type="CDD" id="cd07187">
    <property type="entry name" value="YvcK_like"/>
    <property type="match status" value="1"/>
</dbReference>
<dbReference type="Pfam" id="PF01933">
    <property type="entry name" value="CofD"/>
    <property type="match status" value="1"/>
</dbReference>
<keyword evidence="1 2" id="KW-0963">Cytoplasm</keyword>
<evidence type="ECO:0000256" key="2">
    <source>
        <dbReference type="HAMAP-Rule" id="MF_00973"/>
    </source>
</evidence>
<comment type="similarity">
    <text evidence="2">Belongs to the gluconeogenesis factor family.</text>
</comment>
<proteinExistence type="inferred from homology"/>
<dbReference type="EMBL" id="MGJI01000019">
    <property type="protein sequence ID" value="OGN04528.1"/>
    <property type="molecule type" value="Genomic_DNA"/>
</dbReference>
<dbReference type="PANTHER" id="PTHR30135">
    <property type="entry name" value="UNCHARACTERIZED PROTEIN YVCK-RELATED"/>
    <property type="match status" value="1"/>
</dbReference>
<dbReference type="NCBIfam" id="TIGR01826">
    <property type="entry name" value="CofD_related"/>
    <property type="match status" value="1"/>
</dbReference>
<comment type="function">
    <text evidence="2">Required for morphogenesis under gluconeogenic growth conditions.</text>
</comment>
<evidence type="ECO:0000313" key="4">
    <source>
        <dbReference type="Proteomes" id="UP000177507"/>
    </source>
</evidence>
<dbReference type="Gene3D" id="3.40.50.10680">
    <property type="entry name" value="CofD-like domains"/>
    <property type="match status" value="1"/>
</dbReference>
<dbReference type="AlphaFoldDB" id="A0A1F8EVI9"/>
<comment type="subcellular location">
    <subcellularLocation>
        <location evidence="2">Cytoplasm</location>
    </subcellularLocation>
</comment>
<dbReference type="Proteomes" id="UP000177507">
    <property type="component" value="Unassembled WGS sequence"/>
</dbReference>
<accession>A0A1F8EVI9</accession>
<dbReference type="InterPro" id="IPR038136">
    <property type="entry name" value="CofD-like_dom_sf"/>
</dbReference>
<dbReference type="InterPro" id="IPR010119">
    <property type="entry name" value="Gluconeogen_factor"/>
</dbReference>
<dbReference type="SUPFAM" id="SSF142338">
    <property type="entry name" value="CofD-like"/>
    <property type="match status" value="1"/>
</dbReference>
<evidence type="ECO:0000256" key="1">
    <source>
        <dbReference type="ARBA" id="ARBA00022490"/>
    </source>
</evidence>
<dbReference type="HAMAP" id="MF_00973">
    <property type="entry name" value="Gluconeogen_factor"/>
    <property type="match status" value="1"/>
</dbReference>